<name>A0AAD5UIZ1_9FUNG</name>
<organism evidence="1 2">
    <name type="scientific">Boothiomyces macroporosus</name>
    <dbReference type="NCBI Taxonomy" id="261099"/>
    <lineage>
        <taxon>Eukaryota</taxon>
        <taxon>Fungi</taxon>
        <taxon>Fungi incertae sedis</taxon>
        <taxon>Chytridiomycota</taxon>
        <taxon>Chytridiomycota incertae sedis</taxon>
        <taxon>Chytridiomycetes</taxon>
        <taxon>Rhizophydiales</taxon>
        <taxon>Terramycetaceae</taxon>
        <taxon>Boothiomyces</taxon>
    </lineage>
</organism>
<evidence type="ECO:0008006" key="3">
    <source>
        <dbReference type="Google" id="ProtNLM"/>
    </source>
</evidence>
<dbReference type="AlphaFoldDB" id="A0AAD5UIZ1"/>
<sequence length="489" mass="56763">MEDLPFDILERRIFYYLKGRDILRLSMISKAFRKRLFHIQVFSKCGIGHQYLWPVLQPDVENTFQYQTAITSLRNCNWIFPQIDISIKTLLQIHQELPRTELLRIKVTAGERSEYITLASILPNLKAKKIQLNGHFAQIDCLELLNCPKVYDLCVGISTNLDHYEENITKYKNFVSLSTITRLSIMHNNLDDQFIAVMKPVMINSKLKYLNLSGNFIENEGARNIAETLVKTNITCLDISFNPIMKNGIQAILSSLPHSKLNELYLGEHLIDEENLDLEYIERSQLETFHFENELTIENQLTINKIISKTKLKNIALWTRTRLFDEFLQQCAKSVLTTVSFGFVFSEEDAFILSCHLPNLPFKEITIERPEVENNQMLFKSLANSNTIKITGFAVDFYSVRDLIPRTNLQYIELYNILDDDICSVLNQSKIRTVVVKEEFQFAQAESMFDAYSKSKLSELVIAVECNYRVLHLAKQFPKEIIFSYQGDE</sequence>
<proteinExistence type="predicted"/>
<evidence type="ECO:0000313" key="1">
    <source>
        <dbReference type="EMBL" id="KAJ3256496.1"/>
    </source>
</evidence>
<dbReference type="Proteomes" id="UP001210925">
    <property type="component" value="Unassembled WGS sequence"/>
</dbReference>
<comment type="caution">
    <text evidence="1">The sequence shown here is derived from an EMBL/GenBank/DDBJ whole genome shotgun (WGS) entry which is preliminary data.</text>
</comment>
<dbReference type="CDD" id="cd09917">
    <property type="entry name" value="F-box_SF"/>
    <property type="match status" value="1"/>
</dbReference>
<protein>
    <recommendedName>
        <fullName evidence="3">F-box domain-containing protein</fullName>
    </recommendedName>
</protein>
<dbReference type="InterPro" id="IPR001611">
    <property type="entry name" value="Leu-rich_rpt"/>
</dbReference>
<dbReference type="InterPro" id="IPR032675">
    <property type="entry name" value="LRR_dom_sf"/>
</dbReference>
<dbReference type="EMBL" id="JADGKB010000050">
    <property type="protein sequence ID" value="KAJ3256496.1"/>
    <property type="molecule type" value="Genomic_DNA"/>
</dbReference>
<dbReference type="Pfam" id="PF13516">
    <property type="entry name" value="LRR_6"/>
    <property type="match status" value="2"/>
</dbReference>
<evidence type="ECO:0000313" key="2">
    <source>
        <dbReference type="Proteomes" id="UP001210925"/>
    </source>
</evidence>
<dbReference type="SUPFAM" id="SSF52047">
    <property type="entry name" value="RNI-like"/>
    <property type="match status" value="1"/>
</dbReference>
<gene>
    <name evidence="1" type="ORF">HK103_005494</name>
</gene>
<dbReference type="Gene3D" id="3.80.10.10">
    <property type="entry name" value="Ribonuclease Inhibitor"/>
    <property type="match status" value="1"/>
</dbReference>
<accession>A0AAD5UIZ1</accession>
<reference evidence="1" key="1">
    <citation type="submission" date="2020-05" db="EMBL/GenBank/DDBJ databases">
        <title>Phylogenomic resolution of chytrid fungi.</title>
        <authorList>
            <person name="Stajich J.E."/>
            <person name="Amses K."/>
            <person name="Simmons R."/>
            <person name="Seto K."/>
            <person name="Myers J."/>
            <person name="Bonds A."/>
            <person name="Quandt C.A."/>
            <person name="Barry K."/>
            <person name="Liu P."/>
            <person name="Grigoriev I."/>
            <person name="Longcore J.E."/>
            <person name="James T.Y."/>
        </authorList>
    </citation>
    <scope>NUCLEOTIDE SEQUENCE</scope>
    <source>
        <strain evidence="1">PLAUS21</strain>
    </source>
</reference>
<keyword evidence="2" id="KW-1185">Reference proteome</keyword>